<accession>E7MZF3</accession>
<dbReference type="PANTHER" id="PTHR42713:SF3">
    <property type="entry name" value="TRANSCRIPTIONAL REGULATORY PROTEIN HPTR"/>
    <property type="match status" value="1"/>
</dbReference>
<evidence type="ECO:0000256" key="6">
    <source>
        <dbReference type="ARBA" id="ARBA00023125"/>
    </source>
</evidence>
<dbReference type="GO" id="GO:0043565">
    <property type="term" value="F:sequence-specific DNA binding"/>
    <property type="evidence" value="ECO:0007669"/>
    <property type="project" value="InterPro"/>
</dbReference>
<dbReference type="AlphaFoldDB" id="E7MZF3"/>
<evidence type="ECO:0000256" key="8">
    <source>
        <dbReference type="PROSITE-ProRule" id="PRU00169"/>
    </source>
</evidence>
<dbReference type="Pfam" id="PF12833">
    <property type="entry name" value="HTH_18"/>
    <property type="match status" value="1"/>
</dbReference>
<evidence type="ECO:0000256" key="5">
    <source>
        <dbReference type="ARBA" id="ARBA00023015"/>
    </source>
</evidence>
<name>E7MZF3_9FIRM</name>
<dbReference type="InterPro" id="IPR018062">
    <property type="entry name" value="HTH_AraC-typ_CS"/>
</dbReference>
<evidence type="ECO:0000256" key="2">
    <source>
        <dbReference type="ARBA" id="ARBA00022490"/>
    </source>
</evidence>
<proteinExistence type="predicted"/>
<feature type="domain" description="HTH araC/xylS-type" evidence="9">
    <location>
        <begin position="154"/>
        <end position="252"/>
    </location>
</feature>
<keyword evidence="7" id="KW-0804">Transcription</keyword>
<evidence type="ECO:0000256" key="4">
    <source>
        <dbReference type="ARBA" id="ARBA00023012"/>
    </source>
</evidence>
<evidence type="ECO:0000256" key="3">
    <source>
        <dbReference type="ARBA" id="ARBA00022553"/>
    </source>
</evidence>
<dbReference type="InterPro" id="IPR011006">
    <property type="entry name" value="CheY-like_superfamily"/>
</dbReference>
<dbReference type="RefSeq" id="WP_009348735.1">
    <property type="nucleotide sequence ID" value="NZ_GL638127.1"/>
</dbReference>
<reference evidence="11 12" key="1">
    <citation type="submission" date="2010-08" db="EMBL/GenBank/DDBJ databases">
        <authorList>
            <person name="Weinstock G."/>
            <person name="Sodergren E."/>
            <person name="Clifton S."/>
            <person name="Fulton L."/>
            <person name="Fulton B."/>
            <person name="Courtney L."/>
            <person name="Fronick C."/>
            <person name="Harrison M."/>
            <person name="Strong C."/>
            <person name="Farmer C."/>
            <person name="Delahaunty K."/>
            <person name="Markovic C."/>
            <person name="Hall O."/>
            <person name="Minx P."/>
            <person name="Tomlinson C."/>
            <person name="Mitreva M."/>
            <person name="Hou S."/>
            <person name="Chen J."/>
            <person name="Wollam A."/>
            <person name="Pepin K.H."/>
            <person name="Johnson M."/>
            <person name="Bhonagiri V."/>
            <person name="Zhang X."/>
            <person name="Suruliraj S."/>
            <person name="Warren W."/>
            <person name="Chinwalla A."/>
            <person name="Mardis E.R."/>
            <person name="Wilson R.K."/>
        </authorList>
    </citation>
    <scope>NUCLEOTIDE SEQUENCE [LARGE SCALE GENOMIC DNA]</scope>
    <source>
        <strain evidence="11 12">F0399</strain>
    </source>
</reference>
<evidence type="ECO:0000256" key="1">
    <source>
        <dbReference type="ARBA" id="ARBA00004496"/>
    </source>
</evidence>
<dbReference type="PROSITE" id="PS50110">
    <property type="entry name" value="RESPONSE_REGULATORY"/>
    <property type="match status" value="1"/>
</dbReference>
<evidence type="ECO:0000256" key="7">
    <source>
        <dbReference type="ARBA" id="ARBA00023163"/>
    </source>
</evidence>
<organism evidence="11 12">
    <name type="scientific">Selenomonas artemidis F0399</name>
    <dbReference type="NCBI Taxonomy" id="749551"/>
    <lineage>
        <taxon>Bacteria</taxon>
        <taxon>Bacillati</taxon>
        <taxon>Bacillota</taxon>
        <taxon>Negativicutes</taxon>
        <taxon>Selenomonadales</taxon>
        <taxon>Selenomonadaceae</taxon>
        <taxon>Selenomonas</taxon>
    </lineage>
</organism>
<protein>
    <submittedName>
        <fullName evidence="11">Response regulator receiver domain protein</fullName>
    </submittedName>
</protein>
<dbReference type="InterPro" id="IPR018060">
    <property type="entry name" value="HTH_AraC"/>
</dbReference>
<dbReference type="Pfam" id="PF00072">
    <property type="entry name" value="Response_reg"/>
    <property type="match status" value="1"/>
</dbReference>
<dbReference type="SUPFAM" id="SSF46689">
    <property type="entry name" value="Homeodomain-like"/>
    <property type="match status" value="2"/>
</dbReference>
<dbReference type="SMART" id="SM00342">
    <property type="entry name" value="HTH_ARAC"/>
    <property type="match status" value="1"/>
</dbReference>
<keyword evidence="12" id="KW-1185">Reference proteome</keyword>
<sequence length="268" mass="30166">MRKVLIVEDEEIIRCGLVDTIDWSGMGCVVVGDAADGRAGLEMIRSLHPDIVMTDIRMPRMDGIEMARAARAEGILGALVFFTSYSDFTYAREAIRLDAADYLLKPVDERELAKLMEKLTAGVQGDDAPGVPLPVAPLPWQDWLADEGMNPYVRQTMQRIRQSFAERLSIERLADEFGVSASYLSRKFKEAAHQTFGEALTRQRLYMAARQLATGIYRVYEVAEQNGFGDYKNFCTVFKKYAGESPTDFMKHCKKQGLEIKQDVSTII</sequence>
<evidence type="ECO:0000259" key="9">
    <source>
        <dbReference type="PROSITE" id="PS01124"/>
    </source>
</evidence>
<keyword evidence="4" id="KW-0902">Two-component regulatory system</keyword>
<evidence type="ECO:0000313" key="11">
    <source>
        <dbReference type="EMBL" id="EFW30467.1"/>
    </source>
</evidence>
<comment type="caution">
    <text evidence="11">The sequence shown here is derived from an EMBL/GenBank/DDBJ whole genome shotgun (WGS) entry which is preliminary data.</text>
</comment>
<dbReference type="Proteomes" id="UP000004633">
    <property type="component" value="Unassembled WGS sequence"/>
</dbReference>
<feature type="domain" description="Response regulatory" evidence="10">
    <location>
        <begin position="3"/>
        <end position="120"/>
    </location>
</feature>
<dbReference type="InterPro" id="IPR001789">
    <property type="entry name" value="Sig_transdc_resp-reg_receiver"/>
</dbReference>
<evidence type="ECO:0000313" key="12">
    <source>
        <dbReference type="Proteomes" id="UP000004633"/>
    </source>
</evidence>
<dbReference type="SMART" id="SM00448">
    <property type="entry name" value="REC"/>
    <property type="match status" value="1"/>
</dbReference>
<dbReference type="SUPFAM" id="SSF52172">
    <property type="entry name" value="CheY-like"/>
    <property type="match status" value="1"/>
</dbReference>
<keyword evidence="6" id="KW-0238">DNA-binding</keyword>
<dbReference type="PANTHER" id="PTHR42713">
    <property type="entry name" value="HISTIDINE KINASE-RELATED"/>
    <property type="match status" value="1"/>
</dbReference>
<dbReference type="GO" id="GO:0003700">
    <property type="term" value="F:DNA-binding transcription factor activity"/>
    <property type="evidence" value="ECO:0007669"/>
    <property type="project" value="InterPro"/>
</dbReference>
<evidence type="ECO:0000259" key="10">
    <source>
        <dbReference type="PROSITE" id="PS50110"/>
    </source>
</evidence>
<dbReference type="STRING" id="749551.HMPREF9555_00094"/>
<dbReference type="PROSITE" id="PS01124">
    <property type="entry name" value="HTH_ARAC_FAMILY_2"/>
    <property type="match status" value="1"/>
</dbReference>
<feature type="modified residue" description="4-aspartylphosphate" evidence="8">
    <location>
        <position position="55"/>
    </location>
</feature>
<keyword evidence="3 8" id="KW-0597">Phosphoprotein</keyword>
<dbReference type="PROSITE" id="PS00041">
    <property type="entry name" value="HTH_ARAC_FAMILY_1"/>
    <property type="match status" value="1"/>
</dbReference>
<dbReference type="HOGENOM" id="CLU_000445_5_1_9"/>
<dbReference type="GO" id="GO:0005737">
    <property type="term" value="C:cytoplasm"/>
    <property type="evidence" value="ECO:0007669"/>
    <property type="project" value="UniProtKB-SubCell"/>
</dbReference>
<comment type="subcellular location">
    <subcellularLocation>
        <location evidence="1">Cytoplasm</location>
    </subcellularLocation>
</comment>
<dbReference type="InterPro" id="IPR051552">
    <property type="entry name" value="HptR"/>
</dbReference>
<dbReference type="Gene3D" id="3.40.50.2300">
    <property type="match status" value="1"/>
</dbReference>
<keyword evidence="2" id="KW-0963">Cytoplasm</keyword>
<dbReference type="GO" id="GO:0000160">
    <property type="term" value="P:phosphorelay signal transduction system"/>
    <property type="evidence" value="ECO:0007669"/>
    <property type="project" value="UniProtKB-KW"/>
</dbReference>
<dbReference type="CDD" id="cd17536">
    <property type="entry name" value="REC_YesN-like"/>
    <property type="match status" value="1"/>
</dbReference>
<gene>
    <name evidence="11" type="ORF">HMPREF9555_00094</name>
</gene>
<dbReference type="EMBL" id="AECV01000001">
    <property type="protein sequence ID" value="EFW30467.1"/>
    <property type="molecule type" value="Genomic_DNA"/>
</dbReference>
<keyword evidence="5" id="KW-0805">Transcription regulation</keyword>
<dbReference type="InterPro" id="IPR009057">
    <property type="entry name" value="Homeodomain-like_sf"/>
</dbReference>
<dbReference type="Gene3D" id="1.10.10.60">
    <property type="entry name" value="Homeodomain-like"/>
    <property type="match status" value="2"/>
</dbReference>